<dbReference type="GO" id="GO:0000214">
    <property type="term" value="C:tRNA-intron endonuclease complex"/>
    <property type="evidence" value="ECO:0007669"/>
    <property type="project" value="InterPro"/>
</dbReference>
<evidence type="ECO:0000256" key="4">
    <source>
        <dbReference type="ARBA" id="ARBA00022664"/>
    </source>
</evidence>
<evidence type="ECO:0000256" key="10">
    <source>
        <dbReference type="ARBA" id="ARBA00067356"/>
    </source>
</evidence>
<dbReference type="GO" id="GO:0003676">
    <property type="term" value="F:nucleic acid binding"/>
    <property type="evidence" value="ECO:0007669"/>
    <property type="project" value="InterPro"/>
</dbReference>
<feature type="domain" description="tRNA intron endonuclease N-terminal" evidence="16">
    <location>
        <begin position="278"/>
        <end position="324"/>
    </location>
</feature>
<gene>
    <name evidence="17" type="primary">Tsen2</name>
    <name evidence="17" type="ORF">ATLROG_R10891</name>
</gene>
<feature type="compositionally biased region" description="Polar residues" evidence="14">
    <location>
        <begin position="144"/>
        <end position="173"/>
    </location>
</feature>
<evidence type="ECO:0000256" key="6">
    <source>
        <dbReference type="ARBA" id="ARBA00023239"/>
    </source>
</evidence>
<dbReference type="PANTHER" id="PTHR21227:SF0">
    <property type="entry name" value="TRNA-SPLICING ENDONUCLEASE SUBUNIT SEN2"/>
    <property type="match status" value="1"/>
</dbReference>
<evidence type="ECO:0000256" key="1">
    <source>
        <dbReference type="ARBA" id="ARBA00004123"/>
    </source>
</evidence>
<keyword evidence="17" id="KW-0255">Endonuclease</keyword>
<comment type="caution">
    <text evidence="17">The sequence shown here is derived from an EMBL/GenBank/DDBJ whole genome shotgun (WGS) entry which is preliminary data.</text>
</comment>
<dbReference type="GO" id="GO:0005737">
    <property type="term" value="C:cytoplasm"/>
    <property type="evidence" value="ECO:0007669"/>
    <property type="project" value="TreeGrafter"/>
</dbReference>
<feature type="non-terminal residue" evidence="17">
    <location>
        <position position="1"/>
    </location>
</feature>
<evidence type="ECO:0000256" key="8">
    <source>
        <dbReference type="ARBA" id="ARBA00032432"/>
    </source>
</evidence>
<evidence type="ECO:0000313" key="17">
    <source>
        <dbReference type="EMBL" id="NXV81464.1"/>
    </source>
</evidence>
<evidence type="ECO:0000259" key="15">
    <source>
        <dbReference type="Pfam" id="PF01974"/>
    </source>
</evidence>
<keyword evidence="5" id="KW-0819">tRNA processing</keyword>
<proteinExistence type="inferred from homology"/>
<dbReference type="InterPro" id="IPR016589">
    <property type="entry name" value="tRNA_splic_SEN2"/>
</dbReference>
<dbReference type="Gene3D" id="3.40.1170.20">
    <property type="entry name" value="tRNA intron endonuclease, N-terminal domain"/>
    <property type="match status" value="1"/>
</dbReference>
<keyword evidence="18" id="KW-1185">Reference proteome</keyword>
<keyword evidence="17" id="KW-0378">Hydrolase</keyword>
<dbReference type="GO" id="GO:0000213">
    <property type="term" value="F:tRNA-intron lyase activity"/>
    <property type="evidence" value="ECO:0007669"/>
    <property type="project" value="UniProtKB-EC"/>
</dbReference>
<dbReference type="Pfam" id="PF01974">
    <property type="entry name" value="tRNA_int_endo"/>
    <property type="match status" value="1"/>
</dbReference>
<keyword evidence="6" id="KW-0456">Lyase</keyword>
<dbReference type="AlphaFoldDB" id="A0A7L3WYM7"/>
<sequence>MAEAVFHPPRRKRRVFESYESPFPVDAGGKDFRICQAEIINNNVIVRNPEDIEQLYNKGYFGKGILSRSRPEYSISDPSLITKWQGKLTSHLLYLFTRYQYHVQWAKSILREQGYDERSVAKILENYTKPLELPLLEENRAEKNSNICNRTSPRTENTELSSQSSTNTGNVAAQSPEKKKEGHKKACLEGDSAFDPVAVCGSKEQEEGDLKEVAEVSCQKHGFLVYCGCKESTEQRSCETVKSRECAPEYVLVQEEEGSLCPEDDSAHAQENVVKKEKLVCRRNPFRIFEYLQLSLEEAFFLVYALGCLSIYYGEEPLTILKLWEVFNDVKPNFKTTYMAYHYFRSKGWVPKVGLKYGTDLLLYRKGPPFYHASYSVLAELVDDSFEGSLRRPLSWKSLSGLNRTTANASKELMLCYLIRPSDMTEKEMSTPECMRRIKVQELIVSRWVSSRERSEQDEL</sequence>
<accession>A0A7L3WYM7</accession>
<evidence type="ECO:0000256" key="2">
    <source>
        <dbReference type="ARBA" id="ARBA00008078"/>
    </source>
</evidence>
<keyword evidence="7" id="KW-0539">Nucleus</keyword>
<evidence type="ECO:0000256" key="5">
    <source>
        <dbReference type="ARBA" id="ARBA00022694"/>
    </source>
</evidence>
<dbReference type="SUPFAM" id="SSF53032">
    <property type="entry name" value="tRNA-intron endonuclease catalytic domain-like"/>
    <property type="match status" value="1"/>
</dbReference>
<dbReference type="InterPro" id="IPR006678">
    <property type="entry name" value="tRNA_intron_Endonuc_N"/>
</dbReference>
<dbReference type="InterPro" id="IPR006676">
    <property type="entry name" value="tRNA_splic"/>
</dbReference>
<dbReference type="InterPro" id="IPR011856">
    <property type="entry name" value="tRNA_endonuc-like_dom_sf"/>
</dbReference>
<feature type="region of interest" description="Disordered" evidence="14">
    <location>
        <begin position="144"/>
        <end position="182"/>
    </location>
</feature>
<evidence type="ECO:0000256" key="14">
    <source>
        <dbReference type="SAM" id="MobiDB-lite"/>
    </source>
</evidence>
<evidence type="ECO:0000256" key="12">
    <source>
        <dbReference type="ARBA" id="ARBA00080319"/>
    </source>
</evidence>
<organism evidence="17 18">
    <name type="scientific">Atlantisia rogersi</name>
    <name type="common">Inaccessible Island rail</name>
    <dbReference type="NCBI Taxonomy" id="2478892"/>
    <lineage>
        <taxon>Eukaryota</taxon>
        <taxon>Metazoa</taxon>
        <taxon>Chordata</taxon>
        <taxon>Craniata</taxon>
        <taxon>Vertebrata</taxon>
        <taxon>Euteleostomi</taxon>
        <taxon>Archelosauria</taxon>
        <taxon>Archosauria</taxon>
        <taxon>Dinosauria</taxon>
        <taxon>Saurischia</taxon>
        <taxon>Theropoda</taxon>
        <taxon>Coelurosauria</taxon>
        <taxon>Aves</taxon>
        <taxon>Neognathae</taxon>
        <taxon>Neoaves</taxon>
        <taxon>Gruiformes</taxon>
        <taxon>Rallidae</taxon>
        <taxon>Atlantisia</taxon>
    </lineage>
</organism>
<feature type="active site" evidence="13">
    <location>
        <position position="364"/>
    </location>
</feature>
<feature type="active site" evidence="13">
    <location>
        <position position="372"/>
    </location>
</feature>
<reference evidence="17 18" key="1">
    <citation type="submission" date="2019-09" db="EMBL/GenBank/DDBJ databases">
        <title>Bird 10,000 Genomes (B10K) Project - Family phase.</title>
        <authorList>
            <person name="Zhang G."/>
        </authorList>
    </citation>
    <scope>NUCLEOTIDE SEQUENCE [LARGE SCALE GENOMIC DNA]</scope>
    <source>
        <strain evidence="17">OUT-0055</strain>
        <tissue evidence="17">Blood</tissue>
    </source>
</reference>
<feature type="domain" description="tRNA intron endonuclease catalytic" evidence="15">
    <location>
        <begin position="334"/>
        <end position="422"/>
    </location>
</feature>
<keyword evidence="4" id="KW-0507">mRNA processing</keyword>
<dbReference type="GO" id="GO:0000379">
    <property type="term" value="P:tRNA-type intron splice site recognition and cleavage"/>
    <property type="evidence" value="ECO:0007669"/>
    <property type="project" value="TreeGrafter"/>
</dbReference>
<dbReference type="Gene3D" id="3.40.1350.10">
    <property type="match status" value="1"/>
</dbReference>
<evidence type="ECO:0000313" key="18">
    <source>
        <dbReference type="Proteomes" id="UP000518911"/>
    </source>
</evidence>
<protein>
    <recommendedName>
        <fullName evidence="11">tRNA-splicing endonuclease subunit SEN2</fullName>
        <ecNumber evidence="3">4.6.1.16</ecNumber>
    </recommendedName>
    <alternativeName>
        <fullName evidence="8 12">tRNA-intron endonuclease Sen2</fullName>
    </alternativeName>
    <alternativeName>
        <fullName evidence="10">tRNA-splicing endonuclease subunit Sen2</fullName>
    </alternativeName>
</protein>
<evidence type="ECO:0000256" key="9">
    <source>
        <dbReference type="ARBA" id="ARBA00034031"/>
    </source>
</evidence>
<dbReference type="FunFam" id="3.40.1350.10:FF:000001">
    <property type="entry name" value="tRNA-splicing endonuclease subunit Sen2"/>
    <property type="match status" value="1"/>
</dbReference>
<feature type="active site" evidence="13">
    <location>
        <position position="411"/>
    </location>
</feature>
<evidence type="ECO:0000256" key="7">
    <source>
        <dbReference type="ARBA" id="ARBA00023242"/>
    </source>
</evidence>
<evidence type="ECO:0000256" key="3">
    <source>
        <dbReference type="ARBA" id="ARBA00012573"/>
    </source>
</evidence>
<dbReference type="OrthoDB" id="10249562at2759"/>
<feature type="non-terminal residue" evidence="17">
    <location>
        <position position="460"/>
    </location>
</feature>
<dbReference type="PIRSF" id="PIRSF011789">
    <property type="entry name" value="tRNA_splic_SEN2"/>
    <property type="match status" value="1"/>
</dbReference>
<dbReference type="Proteomes" id="UP000518911">
    <property type="component" value="Unassembled WGS sequence"/>
</dbReference>
<comment type="subcellular location">
    <subcellularLocation>
        <location evidence="1">Nucleus</location>
    </subcellularLocation>
</comment>
<dbReference type="PANTHER" id="PTHR21227">
    <property type="entry name" value="TRNA-SPLICING ENDONUCLEASE SUBUNIT SEN2"/>
    <property type="match status" value="1"/>
</dbReference>
<dbReference type="InterPro" id="IPR006677">
    <property type="entry name" value="tRNA_intron_Endonuc_cat-like"/>
</dbReference>
<comment type="similarity">
    <text evidence="2">Belongs to the tRNA-intron endonuclease family.</text>
</comment>
<keyword evidence="17" id="KW-0540">Nuclease</keyword>
<dbReference type="GO" id="GO:0006397">
    <property type="term" value="P:mRNA processing"/>
    <property type="evidence" value="ECO:0007669"/>
    <property type="project" value="UniProtKB-KW"/>
</dbReference>
<dbReference type="EMBL" id="VZUJ01118223">
    <property type="protein sequence ID" value="NXV81464.1"/>
    <property type="molecule type" value="Genomic_DNA"/>
</dbReference>
<dbReference type="Pfam" id="PF02778">
    <property type="entry name" value="tRNA_int_endo_N"/>
    <property type="match status" value="1"/>
</dbReference>
<evidence type="ECO:0000256" key="11">
    <source>
        <dbReference type="ARBA" id="ARBA00071058"/>
    </source>
</evidence>
<comment type="catalytic activity">
    <reaction evidence="9">
        <text>pretRNA = a 3'-half-tRNA molecule with a 5'-OH end + a 5'-half-tRNA molecule with a 2',3'-cyclic phosphate end + an intron with a 2',3'-cyclic phosphate and a 5'-hydroxyl terminus.</text>
        <dbReference type="EC" id="4.6.1.16"/>
    </reaction>
</comment>
<evidence type="ECO:0000256" key="13">
    <source>
        <dbReference type="PIRSR" id="PIRSR011789-1"/>
    </source>
</evidence>
<dbReference type="EC" id="4.6.1.16" evidence="3"/>
<dbReference type="CDD" id="cd22363">
    <property type="entry name" value="tRNA-intron_lyase_C"/>
    <property type="match status" value="1"/>
</dbReference>
<dbReference type="InterPro" id="IPR036167">
    <property type="entry name" value="tRNA_intron_Endo_cat-like_sf"/>
</dbReference>
<evidence type="ECO:0000259" key="16">
    <source>
        <dbReference type="Pfam" id="PF02778"/>
    </source>
</evidence>
<name>A0A7L3WYM7_9GRUI</name>